<reference evidence="4" key="1">
    <citation type="journal article" date="2015" name="PeerJ">
        <title>First genomic representation of candidate bacterial phylum KSB3 points to enhanced environmental sensing as a trigger of wastewater bulking.</title>
        <authorList>
            <person name="Sekiguchi Y."/>
            <person name="Ohashi A."/>
            <person name="Parks D.H."/>
            <person name="Yamauchi T."/>
            <person name="Tyson G.W."/>
            <person name="Hugenholtz P."/>
        </authorList>
    </citation>
    <scope>NUCLEOTIDE SEQUENCE [LARGE SCALE GENOMIC DNA]</scope>
</reference>
<evidence type="ECO:0000259" key="3">
    <source>
        <dbReference type="Pfam" id="PF13023"/>
    </source>
</evidence>
<organism evidence="4">
    <name type="scientific">Vecturithrix granuli</name>
    <dbReference type="NCBI Taxonomy" id="1499967"/>
    <lineage>
        <taxon>Bacteria</taxon>
        <taxon>Candidatus Moduliflexota</taxon>
        <taxon>Candidatus Vecturitrichia</taxon>
        <taxon>Candidatus Vecturitrichales</taxon>
        <taxon>Candidatus Vecturitrichaceae</taxon>
        <taxon>Candidatus Vecturithrix</taxon>
    </lineage>
</organism>
<dbReference type="GO" id="GO:0005737">
    <property type="term" value="C:cytoplasm"/>
    <property type="evidence" value="ECO:0007669"/>
    <property type="project" value="TreeGrafter"/>
</dbReference>
<dbReference type="AlphaFoldDB" id="A0A081BXP7"/>
<dbReference type="InterPro" id="IPR039356">
    <property type="entry name" value="YfbR/HDDC2"/>
</dbReference>
<dbReference type="HOGENOM" id="CLU_039453_5_1_0"/>
<dbReference type="Gene3D" id="1.10.3210.10">
    <property type="entry name" value="Hypothetical protein af1432"/>
    <property type="match status" value="1"/>
</dbReference>
<dbReference type="GO" id="GO:0002953">
    <property type="term" value="F:5'-deoxynucleotidase activity"/>
    <property type="evidence" value="ECO:0007669"/>
    <property type="project" value="InterPro"/>
</dbReference>
<evidence type="ECO:0000313" key="4">
    <source>
        <dbReference type="EMBL" id="GAK57102.1"/>
    </source>
</evidence>
<dbReference type="PANTHER" id="PTHR11845:SF13">
    <property type="entry name" value="5'-DEOXYNUCLEOTIDASE HDDC2"/>
    <property type="match status" value="1"/>
</dbReference>
<sequence>MNARFEQQLEFLVEIDKVKQIFRRTLLMDQSRTENDAEHSWHLAVMAIILGEYAATPSLDIARVVKMVLIHDVVEIDAGDTYLYDEQAALDKDEREQKAAERIFALLPGDQAQEFRALWEEFEQRDTPEAKFAAALDRFQPLFHNYKTQGASWKQHGIRCEQVLQRGQQMQAGSPFLWEYAQTLIERSVESGYLAP</sequence>
<dbReference type="InterPro" id="IPR006674">
    <property type="entry name" value="HD_domain"/>
</dbReference>
<protein>
    <submittedName>
        <fullName evidence="4">Metal dependent phosphohydrolase</fullName>
    </submittedName>
</protein>
<dbReference type="EMBL" id="DF820465">
    <property type="protein sequence ID" value="GAK57102.1"/>
    <property type="molecule type" value="Genomic_DNA"/>
</dbReference>
<dbReference type="SUPFAM" id="SSF109604">
    <property type="entry name" value="HD-domain/PDEase-like"/>
    <property type="match status" value="1"/>
</dbReference>
<gene>
    <name evidence="4" type="ORF">U27_04066</name>
</gene>
<evidence type="ECO:0000256" key="2">
    <source>
        <dbReference type="ARBA" id="ARBA00022801"/>
    </source>
</evidence>
<dbReference type="GO" id="GO:0046872">
    <property type="term" value="F:metal ion binding"/>
    <property type="evidence" value="ECO:0007669"/>
    <property type="project" value="UniProtKB-KW"/>
</dbReference>
<dbReference type="Pfam" id="PF13023">
    <property type="entry name" value="HD_3"/>
    <property type="match status" value="1"/>
</dbReference>
<name>A0A081BXP7_VECG1</name>
<keyword evidence="1" id="KW-0479">Metal-binding</keyword>
<dbReference type="eggNOG" id="COG1896">
    <property type="taxonomic scope" value="Bacteria"/>
</dbReference>
<keyword evidence="2 4" id="KW-0378">Hydrolase</keyword>
<keyword evidence="5" id="KW-1185">Reference proteome</keyword>
<evidence type="ECO:0000256" key="1">
    <source>
        <dbReference type="ARBA" id="ARBA00022723"/>
    </source>
</evidence>
<proteinExistence type="predicted"/>
<evidence type="ECO:0000313" key="5">
    <source>
        <dbReference type="Proteomes" id="UP000030661"/>
    </source>
</evidence>
<accession>A0A081BXP7</accession>
<dbReference type="STRING" id="1499967.U27_04066"/>
<feature type="domain" description="HD" evidence="3">
    <location>
        <begin position="15"/>
        <end position="177"/>
    </location>
</feature>
<dbReference type="PANTHER" id="PTHR11845">
    <property type="entry name" value="5'-DEOXYNUCLEOTIDASE HDDC2"/>
    <property type="match status" value="1"/>
</dbReference>
<dbReference type="Proteomes" id="UP000030661">
    <property type="component" value="Unassembled WGS sequence"/>
</dbReference>